<dbReference type="OrthoDB" id="618894at2"/>
<evidence type="ECO:0000313" key="3">
    <source>
        <dbReference type="EMBL" id="AJP04431.1"/>
    </source>
</evidence>
<feature type="region of interest" description="Disordered" evidence="1">
    <location>
        <begin position="158"/>
        <end position="201"/>
    </location>
</feature>
<dbReference type="AlphaFoldDB" id="A0A0C5GJ16"/>
<proteinExistence type="predicted"/>
<dbReference type="STRING" id="477245.TU94_26170"/>
<gene>
    <name evidence="3" type="ORF">TU94_26170</name>
</gene>
<name>A0A0C5GJ16_9ACTN</name>
<feature type="chain" id="PRO_5038573225" description="Secreted protein" evidence="2">
    <location>
        <begin position="32"/>
        <end position="472"/>
    </location>
</feature>
<sequence>MKHRGRHRRRRQGRALRAVLAGTALSLTAAATLISASQAEVTDGPGALRTLDSPAARGELRLTGDRVPAAWLDRLSSAMGRPATVDAVLGSAGGELRDAADCGAGERAALPVAPAATRAYCWDEADVRGWRPGAVTTSAGAGEDGRWGGRRVIASAWTSEAGDGADDGRAPVDGPGADDAGGENGDGEGARRADGGGMGAAATGRTLSRVVFVDTDAPGRPRHVSALLVVPVDGGRDYRGLASPVSGMAWYRDKLLVTAGAGDRAALYVYDVDRLLRAGVGGDAVGRVPGGWSAHGYRYVLPAVAAYRPAAGGPRPAALSLDRTTTPDSVVAAERVPADAARPARLWRYALREEPADAGPLAADRAGHIDAVEAYETRATGIGGVLAHRPAGSGRGAWYLSHAAGAPAGRAALGRQNGEGAEVVECGADRSRHCWSADARSLAYREDTGEVWSQSGRMLFALPLSSLDASLH</sequence>
<dbReference type="RefSeq" id="WP_044385135.1">
    <property type="nucleotide sequence ID" value="NZ_CP010849.1"/>
</dbReference>
<evidence type="ECO:0000313" key="4">
    <source>
        <dbReference type="Proteomes" id="UP000032234"/>
    </source>
</evidence>
<evidence type="ECO:0000256" key="2">
    <source>
        <dbReference type="SAM" id="SignalP"/>
    </source>
</evidence>
<evidence type="ECO:0008006" key="5">
    <source>
        <dbReference type="Google" id="ProtNLM"/>
    </source>
</evidence>
<dbReference type="Proteomes" id="UP000032234">
    <property type="component" value="Chromosome"/>
</dbReference>
<dbReference type="EMBL" id="CP010849">
    <property type="protein sequence ID" value="AJP04431.1"/>
    <property type="molecule type" value="Genomic_DNA"/>
</dbReference>
<evidence type="ECO:0000256" key="1">
    <source>
        <dbReference type="SAM" id="MobiDB-lite"/>
    </source>
</evidence>
<keyword evidence="2" id="KW-0732">Signal</keyword>
<feature type="signal peptide" evidence="2">
    <location>
        <begin position="1"/>
        <end position="31"/>
    </location>
</feature>
<dbReference type="KEGG" id="scw:TU94_26170"/>
<dbReference type="HOGENOM" id="CLU_570970_0_0_11"/>
<dbReference type="PATRIC" id="fig|477245.3.peg.5537"/>
<protein>
    <recommendedName>
        <fullName evidence="5">Secreted protein</fullName>
    </recommendedName>
</protein>
<accession>A0A0C5GJ16</accession>
<organism evidence="3 4">
    <name type="scientific">Streptomyces cyaneogriseus subsp. noncyanogenus</name>
    <dbReference type="NCBI Taxonomy" id="477245"/>
    <lineage>
        <taxon>Bacteria</taxon>
        <taxon>Bacillati</taxon>
        <taxon>Actinomycetota</taxon>
        <taxon>Actinomycetes</taxon>
        <taxon>Kitasatosporales</taxon>
        <taxon>Streptomycetaceae</taxon>
        <taxon>Streptomyces</taxon>
    </lineage>
</organism>
<keyword evidence="4" id="KW-1185">Reference proteome</keyword>
<reference evidence="3 4" key="1">
    <citation type="submission" date="2015-02" db="EMBL/GenBank/DDBJ databases">
        <title>Genome sequence of thermotolerant Streptomyces cyaneogriseus subsp. Noncyanogenus NMWT1, the producer of nematocidal antibiotics nemadectin.</title>
        <authorList>
            <person name="Wang H."/>
            <person name="Li C."/>
            <person name="Xiang W."/>
            <person name="Wang X."/>
        </authorList>
    </citation>
    <scope>NUCLEOTIDE SEQUENCE [LARGE SCALE GENOMIC DNA]</scope>
    <source>
        <strain evidence="3 4">NMWT 1</strain>
    </source>
</reference>